<dbReference type="PANTHER" id="PTHR34068">
    <property type="entry name" value="UPF0145 PROTEIN YBJQ"/>
    <property type="match status" value="1"/>
</dbReference>
<dbReference type="AlphaFoldDB" id="D7DT75"/>
<accession>D7DT75</accession>
<dbReference type="Pfam" id="PF01906">
    <property type="entry name" value="YbjQ_1"/>
    <property type="match status" value="1"/>
</dbReference>
<dbReference type="Proteomes" id="UP000007722">
    <property type="component" value="Chromosome"/>
</dbReference>
<dbReference type="HOGENOM" id="CLU_117144_1_2_2"/>
<dbReference type="HAMAP" id="MF_00338">
    <property type="entry name" value="UPF0145"/>
    <property type="match status" value="1"/>
</dbReference>
<dbReference type="STRING" id="456320.Mvol_0676"/>
<dbReference type="SUPFAM" id="SSF117782">
    <property type="entry name" value="YbjQ-like"/>
    <property type="match status" value="1"/>
</dbReference>
<evidence type="ECO:0000313" key="4">
    <source>
        <dbReference type="Proteomes" id="UP000007722"/>
    </source>
</evidence>
<name>D7DT75_METV3</name>
<dbReference type="PANTHER" id="PTHR34068:SF2">
    <property type="entry name" value="UPF0145 PROTEIN SCO3412"/>
    <property type="match status" value="1"/>
</dbReference>
<dbReference type="Gene3D" id="3.30.110.70">
    <property type="entry name" value="Hypothetical protein apc22750. Chain B"/>
    <property type="match status" value="1"/>
</dbReference>
<evidence type="ECO:0000313" key="3">
    <source>
        <dbReference type="EMBL" id="ADI36335.1"/>
    </source>
</evidence>
<evidence type="ECO:0000256" key="1">
    <source>
        <dbReference type="ARBA" id="ARBA00010751"/>
    </source>
</evidence>
<dbReference type="OrthoDB" id="59443at2157"/>
<gene>
    <name evidence="3" type="ordered locus">Mvol_0676</name>
</gene>
<keyword evidence="4" id="KW-1185">Reference proteome</keyword>
<comment type="similarity">
    <text evidence="1 2">Belongs to the UPF0145 family.</text>
</comment>
<dbReference type="InParanoid" id="D7DT75"/>
<protein>
    <recommendedName>
        <fullName evidence="2">UPF0145 protein Mvol_0676</fullName>
    </recommendedName>
</protein>
<dbReference type="KEGG" id="mvo:Mvol_0676"/>
<dbReference type="InterPro" id="IPR035439">
    <property type="entry name" value="UPF0145_dom_sf"/>
</dbReference>
<sequence>MLITTQNKFSDYEIEKTLGIAKGNTARAKNIGKDIVAGFRNIVGGEIQEYTEMIAGSREQAMDRMIADAERMGADAVVCMRFETSQVMQGVSELLCYGTAVKLKK</sequence>
<dbReference type="InterPro" id="IPR002765">
    <property type="entry name" value="UPF0145_YbjQ-like"/>
</dbReference>
<reference evidence="3 4" key="1">
    <citation type="submission" date="2010-05" db="EMBL/GenBank/DDBJ databases">
        <title>Complete sequence of Methanococcus voltae A3.</title>
        <authorList>
            <consortium name="US DOE Joint Genome Institute"/>
            <person name="Lucas S."/>
            <person name="Copeland A."/>
            <person name="Lapidus A."/>
            <person name="Cheng J.-F."/>
            <person name="Bruce D."/>
            <person name="Goodwin L."/>
            <person name="Pitluck S."/>
            <person name="Lowry S."/>
            <person name="Clum A."/>
            <person name="Land M."/>
            <person name="Hauser L."/>
            <person name="Kyrpides N."/>
            <person name="Mikhailova N."/>
            <person name="Whitman W.B."/>
            <person name="Woyke T."/>
        </authorList>
    </citation>
    <scope>NUCLEOTIDE SEQUENCE [LARGE SCALE GENOMIC DNA]</scope>
    <source>
        <strain evidence="4">ATCC BAA-1334 / A3</strain>
    </source>
</reference>
<dbReference type="eggNOG" id="arCOG02287">
    <property type="taxonomic scope" value="Archaea"/>
</dbReference>
<evidence type="ECO:0000256" key="2">
    <source>
        <dbReference type="HAMAP-Rule" id="MF_00338"/>
    </source>
</evidence>
<dbReference type="EMBL" id="CP002057">
    <property type="protein sequence ID" value="ADI36335.1"/>
    <property type="molecule type" value="Genomic_DNA"/>
</dbReference>
<organism evidence="3 4">
    <name type="scientific">Methanococcus voltae (strain ATCC BAA-1334 / A3)</name>
    <dbReference type="NCBI Taxonomy" id="456320"/>
    <lineage>
        <taxon>Archaea</taxon>
        <taxon>Methanobacteriati</taxon>
        <taxon>Methanobacteriota</taxon>
        <taxon>Methanomada group</taxon>
        <taxon>Methanococci</taxon>
        <taxon>Methanococcales</taxon>
        <taxon>Methanococcaceae</taxon>
        <taxon>Methanococcus</taxon>
    </lineage>
</organism>
<proteinExistence type="inferred from homology"/>